<protein>
    <submittedName>
        <fullName evidence="1">DUF393 domain-containing protein</fullName>
    </submittedName>
</protein>
<dbReference type="PANTHER" id="PTHR33639">
    <property type="entry name" value="THIOL-DISULFIDE OXIDOREDUCTASE DCC"/>
    <property type="match status" value="1"/>
</dbReference>
<proteinExistence type="predicted"/>
<organism evidence="1 2">
    <name type="scientific">Natronogracilivirga saccharolytica</name>
    <dbReference type="NCBI Taxonomy" id="2812953"/>
    <lineage>
        <taxon>Bacteria</taxon>
        <taxon>Pseudomonadati</taxon>
        <taxon>Balneolota</taxon>
        <taxon>Balneolia</taxon>
        <taxon>Balneolales</taxon>
        <taxon>Cyclonatronaceae</taxon>
        <taxon>Natronogracilivirga</taxon>
    </lineage>
</organism>
<keyword evidence="2" id="KW-1185">Reference proteome</keyword>
<dbReference type="AlphaFoldDB" id="A0A8J7RNR9"/>
<name>A0A8J7RNR9_9BACT</name>
<dbReference type="InterPro" id="IPR052927">
    <property type="entry name" value="DCC_oxidoreductase"/>
</dbReference>
<dbReference type="Pfam" id="PF04134">
    <property type="entry name" value="DCC1-like"/>
    <property type="match status" value="1"/>
</dbReference>
<dbReference type="Proteomes" id="UP000673975">
    <property type="component" value="Unassembled WGS sequence"/>
</dbReference>
<gene>
    <name evidence="1" type="ORF">NATSA_12110</name>
</gene>
<comment type="caution">
    <text evidence="1">The sequence shown here is derived from an EMBL/GenBank/DDBJ whole genome shotgun (WGS) entry which is preliminary data.</text>
</comment>
<dbReference type="EMBL" id="JAFIDN010000010">
    <property type="protein sequence ID" value="MBP3193413.1"/>
    <property type="molecule type" value="Genomic_DNA"/>
</dbReference>
<accession>A0A8J7RNR9</accession>
<reference evidence="1" key="1">
    <citation type="submission" date="2021-02" db="EMBL/GenBank/DDBJ databases">
        <title>Natronogracilivirga saccharolytica gen. nov. sp. nov. a new anaerobic, haloalkiliphilic carbohydrate-fermenting bacterium from soda lake and proposing of Cyclonatronumiaceae fam. nov. in the phylum Balneolaeota.</title>
        <authorList>
            <person name="Zhilina T.N."/>
            <person name="Sorokin D.Y."/>
            <person name="Zavarzina D.G."/>
            <person name="Toshchakov S.V."/>
            <person name="Kublanov I.V."/>
        </authorList>
    </citation>
    <scope>NUCLEOTIDE SEQUENCE</scope>
    <source>
        <strain evidence="1">Z-1702</strain>
    </source>
</reference>
<dbReference type="InterPro" id="IPR007263">
    <property type="entry name" value="DCC1-like"/>
</dbReference>
<sequence length="122" mass="14054">MNIIIDRDPDAGIRFAPLQSGAGRSLLESAGYHPDKMDTVILIDNGKVYERSDAVLQLVRYLRGSIRLLRVMVVIPRPARDFIYNVIARRRYGWFGKRTECRVPEPGIKERFLEFSDDNSNE</sequence>
<evidence type="ECO:0000313" key="1">
    <source>
        <dbReference type="EMBL" id="MBP3193413.1"/>
    </source>
</evidence>
<dbReference type="GO" id="GO:0015035">
    <property type="term" value="F:protein-disulfide reductase activity"/>
    <property type="evidence" value="ECO:0007669"/>
    <property type="project" value="InterPro"/>
</dbReference>
<evidence type="ECO:0000313" key="2">
    <source>
        <dbReference type="Proteomes" id="UP000673975"/>
    </source>
</evidence>
<dbReference type="PANTHER" id="PTHR33639:SF2">
    <property type="entry name" value="DUF393 DOMAIN-CONTAINING PROTEIN"/>
    <property type="match status" value="1"/>
</dbReference>